<keyword evidence="2" id="KW-0813">Transport</keyword>
<dbReference type="SUPFAM" id="SSF56935">
    <property type="entry name" value="Porins"/>
    <property type="match status" value="1"/>
</dbReference>
<evidence type="ECO:0000256" key="5">
    <source>
        <dbReference type="ARBA" id="ARBA00022692"/>
    </source>
</evidence>
<evidence type="ECO:0000256" key="3">
    <source>
        <dbReference type="ARBA" id="ARBA00022452"/>
    </source>
</evidence>
<dbReference type="InterPro" id="IPR000531">
    <property type="entry name" value="Beta-barrel_TonB"/>
</dbReference>
<gene>
    <name evidence="12" type="ORF">G3T16_15885</name>
</gene>
<proteinExistence type="predicted"/>
<keyword evidence="5" id="KW-0812">Transmembrane</keyword>
<name>A0A6C0U3A6_9GAMM</name>
<keyword evidence="13" id="KW-1185">Reference proteome</keyword>
<protein>
    <submittedName>
        <fullName evidence="12">TonB-dependent receptor</fullName>
    </submittedName>
</protein>
<evidence type="ECO:0000256" key="4">
    <source>
        <dbReference type="ARBA" id="ARBA00022496"/>
    </source>
</evidence>
<dbReference type="PANTHER" id="PTHR32552">
    <property type="entry name" value="FERRICHROME IRON RECEPTOR-RELATED"/>
    <property type="match status" value="1"/>
</dbReference>
<dbReference type="PANTHER" id="PTHR32552:SF81">
    <property type="entry name" value="TONB-DEPENDENT OUTER MEMBRANE RECEPTOR"/>
    <property type="match status" value="1"/>
</dbReference>
<dbReference type="InterPro" id="IPR036942">
    <property type="entry name" value="Beta-barrel_TonB_sf"/>
</dbReference>
<keyword evidence="6" id="KW-0408">Iron</keyword>
<dbReference type="KEGG" id="kim:G3T16_15885"/>
<reference evidence="12 13" key="1">
    <citation type="submission" date="2020-02" db="EMBL/GenBank/DDBJ databases">
        <title>Genome sequencing for Kineobactrum sp. M2.</title>
        <authorList>
            <person name="Park S.-J."/>
        </authorList>
    </citation>
    <scope>NUCLEOTIDE SEQUENCE [LARGE SCALE GENOMIC DNA]</scope>
    <source>
        <strain evidence="12 13">M2</strain>
    </source>
</reference>
<dbReference type="GO" id="GO:0009279">
    <property type="term" value="C:cell outer membrane"/>
    <property type="evidence" value="ECO:0007669"/>
    <property type="project" value="UniProtKB-SubCell"/>
</dbReference>
<dbReference type="Pfam" id="PF00593">
    <property type="entry name" value="TonB_dep_Rec_b-barrel"/>
    <property type="match status" value="1"/>
</dbReference>
<keyword evidence="12" id="KW-0675">Receptor</keyword>
<keyword evidence="4" id="KW-0410">Iron transport</keyword>
<organism evidence="12 13">
    <name type="scientific">Kineobactrum salinum</name>
    <dbReference type="NCBI Taxonomy" id="2708301"/>
    <lineage>
        <taxon>Bacteria</taxon>
        <taxon>Pseudomonadati</taxon>
        <taxon>Pseudomonadota</taxon>
        <taxon>Gammaproteobacteria</taxon>
        <taxon>Cellvibrionales</taxon>
        <taxon>Halieaceae</taxon>
        <taxon>Kineobactrum</taxon>
    </lineage>
</organism>
<evidence type="ECO:0000256" key="6">
    <source>
        <dbReference type="ARBA" id="ARBA00023004"/>
    </source>
</evidence>
<dbReference type="AlphaFoldDB" id="A0A6C0U3A6"/>
<feature type="domain" description="TonB-dependent receptor-like beta-barrel" evidence="11">
    <location>
        <begin position="72"/>
        <end position="232"/>
    </location>
</feature>
<evidence type="ECO:0000256" key="2">
    <source>
        <dbReference type="ARBA" id="ARBA00022448"/>
    </source>
</evidence>
<accession>A0A6C0U3A6</accession>
<dbReference type="Gene3D" id="2.40.170.20">
    <property type="entry name" value="TonB-dependent receptor, beta-barrel domain"/>
    <property type="match status" value="1"/>
</dbReference>
<keyword evidence="7" id="KW-0406">Ion transport</keyword>
<comment type="subcellular location">
    <subcellularLocation>
        <location evidence="1">Cell outer membrane</location>
        <topology evidence="1">Multi-pass membrane protein</topology>
    </subcellularLocation>
</comment>
<dbReference type="GO" id="GO:0006826">
    <property type="term" value="P:iron ion transport"/>
    <property type="evidence" value="ECO:0007669"/>
    <property type="project" value="UniProtKB-KW"/>
</dbReference>
<evidence type="ECO:0000259" key="11">
    <source>
        <dbReference type="Pfam" id="PF00593"/>
    </source>
</evidence>
<evidence type="ECO:0000256" key="9">
    <source>
        <dbReference type="ARBA" id="ARBA00023136"/>
    </source>
</evidence>
<evidence type="ECO:0000313" key="12">
    <source>
        <dbReference type="EMBL" id="QIB66652.1"/>
    </source>
</evidence>
<dbReference type="InterPro" id="IPR039426">
    <property type="entry name" value="TonB-dep_rcpt-like"/>
</dbReference>
<keyword evidence="9" id="KW-0472">Membrane</keyword>
<keyword evidence="8" id="KW-0798">TonB box</keyword>
<evidence type="ECO:0000256" key="10">
    <source>
        <dbReference type="ARBA" id="ARBA00023237"/>
    </source>
</evidence>
<dbReference type="EMBL" id="CP048711">
    <property type="protein sequence ID" value="QIB66652.1"/>
    <property type="molecule type" value="Genomic_DNA"/>
</dbReference>
<keyword evidence="10" id="KW-0998">Cell outer membrane</keyword>
<evidence type="ECO:0000256" key="7">
    <source>
        <dbReference type="ARBA" id="ARBA00023065"/>
    </source>
</evidence>
<sequence>MGRAAGTGVPVPRRCDAVRRRIARLSRQRRQHQHPFGVADHRQPGAAAIVQRSAILRRGDPAQLRAGSQGEYLQGSLRSRLALFYMDRNDQQVKGSLVVPREDESTQFIDYTSNAARGTNYGLELELDWLATERLSLYANIGLLDASFDRYIRADGEDLAGHEQAHAPSYQIATGGRLNFSDHLYLRADVEAKDSFFFSDRHELRANAHTLLHLRLGYQRETWEVALWARNLTDRNYTTRGFGSFGNDPRKGYVVEPYTQLGEPRVVGVSASYRFQ</sequence>
<evidence type="ECO:0000256" key="1">
    <source>
        <dbReference type="ARBA" id="ARBA00004571"/>
    </source>
</evidence>
<evidence type="ECO:0000313" key="13">
    <source>
        <dbReference type="Proteomes" id="UP000477680"/>
    </source>
</evidence>
<dbReference type="Proteomes" id="UP000477680">
    <property type="component" value="Chromosome"/>
</dbReference>
<keyword evidence="3" id="KW-1134">Transmembrane beta strand</keyword>
<evidence type="ECO:0000256" key="8">
    <source>
        <dbReference type="ARBA" id="ARBA00023077"/>
    </source>
</evidence>